<dbReference type="GO" id="GO:0030246">
    <property type="term" value="F:carbohydrate binding"/>
    <property type="evidence" value="ECO:0007669"/>
    <property type="project" value="UniProtKB-KW"/>
</dbReference>
<evidence type="ECO:0000313" key="6">
    <source>
        <dbReference type="Proteomes" id="UP001497516"/>
    </source>
</evidence>
<protein>
    <recommendedName>
        <fullName evidence="4">Legume lectin domain-containing protein</fullName>
    </recommendedName>
</protein>
<dbReference type="Gene3D" id="2.60.120.200">
    <property type="match status" value="1"/>
</dbReference>
<dbReference type="PANTHER" id="PTHR32401:SF47">
    <property type="entry name" value="LEGUME LECTIN DOMAIN-CONTAINING PROTEIN"/>
    <property type="match status" value="1"/>
</dbReference>
<evidence type="ECO:0000256" key="3">
    <source>
        <dbReference type="SAM" id="MobiDB-lite"/>
    </source>
</evidence>
<sequence>MSQQQTKTKTANQNQQTKTKTSSSNGILIIIWLPYAKGKEKPANSADRFLGLYNLTTSNSARNQILHVEFDTFPNPEWDPPFQHVGINNNSVANSTLWNATLHAGDTADVRNAYNSTTTHISLRRRLVGEAGGRWRRLASGRREGDGGVGGKERVRAGGGGGRGE</sequence>
<proteinExistence type="inferred from homology"/>
<dbReference type="Pfam" id="PF00139">
    <property type="entry name" value="Lectin_legB"/>
    <property type="match status" value="1"/>
</dbReference>
<dbReference type="AlphaFoldDB" id="A0AAV2DVY4"/>
<reference evidence="5 6" key="1">
    <citation type="submission" date="2024-04" db="EMBL/GenBank/DDBJ databases">
        <authorList>
            <person name="Fracassetti M."/>
        </authorList>
    </citation>
    <scope>NUCLEOTIDE SEQUENCE [LARGE SCALE GENOMIC DNA]</scope>
</reference>
<dbReference type="InterPro" id="IPR001220">
    <property type="entry name" value="Legume_lectin_dom"/>
</dbReference>
<organism evidence="5 6">
    <name type="scientific">Linum trigynum</name>
    <dbReference type="NCBI Taxonomy" id="586398"/>
    <lineage>
        <taxon>Eukaryota</taxon>
        <taxon>Viridiplantae</taxon>
        <taxon>Streptophyta</taxon>
        <taxon>Embryophyta</taxon>
        <taxon>Tracheophyta</taxon>
        <taxon>Spermatophyta</taxon>
        <taxon>Magnoliopsida</taxon>
        <taxon>eudicotyledons</taxon>
        <taxon>Gunneridae</taxon>
        <taxon>Pentapetalae</taxon>
        <taxon>rosids</taxon>
        <taxon>fabids</taxon>
        <taxon>Malpighiales</taxon>
        <taxon>Linaceae</taxon>
        <taxon>Linum</taxon>
    </lineage>
</organism>
<evidence type="ECO:0000259" key="4">
    <source>
        <dbReference type="Pfam" id="PF00139"/>
    </source>
</evidence>
<name>A0AAV2DVY4_9ROSI</name>
<dbReference type="InterPro" id="IPR050258">
    <property type="entry name" value="Leguminous_Lectin"/>
</dbReference>
<accession>A0AAV2DVY4</accession>
<evidence type="ECO:0000313" key="5">
    <source>
        <dbReference type="EMBL" id="CAL1377525.1"/>
    </source>
</evidence>
<dbReference type="Proteomes" id="UP001497516">
    <property type="component" value="Chromosome 3"/>
</dbReference>
<keyword evidence="2" id="KW-0430">Lectin</keyword>
<dbReference type="InterPro" id="IPR013320">
    <property type="entry name" value="ConA-like_dom_sf"/>
</dbReference>
<feature type="domain" description="Legume lectin" evidence="4">
    <location>
        <begin position="21"/>
        <end position="124"/>
    </location>
</feature>
<evidence type="ECO:0000256" key="2">
    <source>
        <dbReference type="ARBA" id="ARBA00022734"/>
    </source>
</evidence>
<dbReference type="SUPFAM" id="SSF49899">
    <property type="entry name" value="Concanavalin A-like lectins/glucanases"/>
    <property type="match status" value="1"/>
</dbReference>
<comment type="similarity">
    <text evidence="1">Belongs to the leguminous lectin family.</text>
</comment>
<dbReference type="EMBL" id="OZ034816">
    <property type="protein sequence ID" value="CAL1377525.1"/>
    <property type="molecule type" value="Genomic_DNA"/>
</dbReference>
<evidence type="ECO:0000256" key="1">
    <source>
        <dbReference type="ARBA" id="ARBA00007606"/>
    </source>
</evidence>
<feature type="compositionally biased region" description="Basic and acidic residues" evidence="3">
    <location>
        <begin position="141"/>
        <end position="156"/>
    </location>
</feature>
<dbReference type="PANTHER" id="PTHR32401">
    <property type="entry name" value="CONCANAVALIN A-LIKE LECTIN FAMILY PROTEIN"/>
    <property type="match status" value="1"/>
</dbReference>
<feature type="region of interest" description="Disordered" evidence="3">
    <location>
        <begin position="1"/>
        <end position="20"/>
    </location>
</feature>
<feature type="region of interest" description="Disordered" evidence="3">
    <location>
        <begin position="140"/>
        <end position="165"/>
    </location>
</feature>
<gene>
    <name evidence="5" type="ORF">LTRI10_LOCUS19170</name>
</gene>
<keyword evidence="6" id="KW-1185">Reference proteome</keyword>